<organism evidence="9 10">
    <name type="scientific">Paenibacillus oralis</name>
    <dbReference type="NCBI Taxonomy" id="2490856"/>
    <lineage>
        <taxon>Bacteria</taxon>
        <taxon>Bacillati</taxon>
        <taxon>Bacillota</taxon>
        <taxon>Bacilli</taxon>
        <taxon>Bacillales</taxon>
        <taxon>Paenibacillaceae</taxon>
        <taxon>Paenibacillus</taxon>
    </lineage>
</organism>
<dbReference type="OrthoDB" id="9803818at2"/>
<name>A0A3P3TE93_9BACL</name>
<reference evidence="9 10" key="1">
    <citation type="submission" date="2018-11" db="EMBL/GenBank/DDBJ databases">
        <title>Genome sequencing of Paenibacillus sp. KCOM 3021 (= ChDC PVNT-B20).</title>
        <authorList>
            <person name="Kook J.-K."/>
            <person name="Park S.-N."/>
            <person name="Lim Y.K."/>
        </authorList>
    </citation>
    <scope>NUCLEOTIDE SEQUENCE [LARGE SCALE GENOMIC DNA]</scope>
    <source>
        <strain evidence="9 10">KCOM 3021</strain>
    </source>
</reference>
<dbReference type="EC" id="6.3.1.5" evidence="7"/>
<comment type="catalytic activity">
    <reaction evidence="7">
        <text>deamido-NAD(+) + NH4(+) + ATP = AMP + diphosphate + NAD(+) + H(+)</text>
        <dbReference type="Rhea" id="RHEA:21188"/>
        <dbReference type="ChEBI" id="CHEBI:15378"/>
        <dbReference type="ChEBI" id="CHEBI:28938"/>
        <dbReference type="ChEBI" id="CHEBI:30616"/>
        <dbReference type="ChEBI" id="CHEBI:33019"/>
        <dbReference type="ChEBI" id="CHEBI:57540"/>
        <dbReference type="ChEBI" id="CHEBI:58437"/>
        <dbReference type="ChEBI" id="CHEBI:456215"/>
        <dbReference type="EC" id="6.3.1.5"/>
    </reaction>
</comment>
<dbReference type="CDD" id="cd00553">
    <property type="entry name" value="NAD_synthase"/>
    <property type="match status" value="1"/>
</dbReference>
<dbReference type="GO" id="GO:0008795">
    <property type="term" value="F:NAD+ synthase activity"/>
    <property type="evidence" value="ECO:0007669"/>
    <property type="project" value="UniProtKB-EC"/>
</dbReference>
<evidence type="ECO:0000256" key="2">
    <source>
        <dbReference type="ARBA" id="ARBA00022598"/>
    </source>
</evidence>
<comment type="pathway">
    <text evidence="1">Cofactor biosynthesis; NAD(+) biosynthesis.</text>
</comment>
<accession>A0A3P3TE93</accession>
<dbReference type="EMBL" id="RRCN01000002">
    <property type="protein sequence ID" value="RRJ54753.1"/>
    <property type="molecule type" value="Genomic_DNA"/>
</dbReference>
<gene>
    <name evidence="9" type="primary">nadE</name>
    <name evidence="9" type="ORF">EHV15_34740</name>
</gene>
<evidence type="ECO:0000313" key="9">
    <source>
        <dbReference type="EMBL" id="RRJ54753.1"/>
    </source>
</evidence>
<dbReference type="Proteomes" id="UP000267017">
    <property type="component" value="Unassembled WGS sequence"/>
</dbReference>
<feature type="domain" description="NAD/GMP synthase" evidence="8">
    <location>
        <begin position="1"/>
        <end position="107"/>
    </location>
</feature>
<proteinExistence type="inferred from homology"/>
<protein>
    <recommendedName>
        <fullName evidence="7">NH(3)-dependent NAD(+) synthetase</fullName>
        <ecNumber evidence="7">6.3.1.5</ecNumber>
    </recommendedName>
</protein>
<dbReference type="Pfam" id="PF02540">
    <property type="entry name" value="NAD_synthase"/>
    <property type="match status" value="1"/>
</dbReference>
<dbReference type="UniPathway" id="UPA00253">
    <property type="reaction ID" value="UER00333"/>
</dbReference>
<dbReference type="PANTHER" id="PTHR23090">
    <property type="entry name" value="NH 3 /GLUTAMINE-DEPENDENT NAD + SYNTHETASE"/>
    <property type="match status" value="1"/>
</dbReference>
<dbReference type="GO" id="GO:0004359">
    <property type="term" value="F:glutaminase activity"/>
    <property type="evidence" value="ECO:0007669"/>
    <property type="project" value="InterPro"/>
</dbReference>
<dbReference type="InterPro" id="IPR003694">
    <property type="entry name" value="NAD_synthase"/>
</dbReference>
<dbReference type="PANTHER" id="PTHR23090:SF7">
    <property type="entry name" value="NH(3)-DEPENDENT NAD(+) SYNTHETASE"/>
    <property type="match status" value="1"/>
</dbReference>
<keyword evidence="3 6" id="KW-0547">Nucleotide-binding</keyword>
<dbReference type="GO" id="GO:0009435">
    <property type="term" value="P:NAD+ biosynthetic process"/>
    <property type="evidence" value="ECO:0007669"/>
    <property type="project" value="UniProtKB-UniPathway"/>
</dbReference>
<keyword evidence="4 6" id="KW-0067">ATP-binding</keyword>
<evidence type="ECO:0000256" key="1">
    <source>
        <dbReference type="ARBA" id="ARBA00004790"/>
    </source>
</evidence>
<dbReference type="GO" id="GO:0005524">
    <property type="term" value="F:ATP binding"/>
    <property type="evidence" value="ECO:0007669"/>
    <property type="project" value="UniProtKB-KW"/>
</dbReference>
<sequence>MGTDHAAEAVTGFYTKFGDGAADLTPIYRLNKRQGKMILKAICPEQLFMKTPIADSEDDQPQLPDEVALGLTYDEIDDYLEGKLVPIETREKIEGRYLHIEHKRQQPITVFDDWWK</sequence>
<comment type="caution">
    <text evidence="9">The sequence shown here is derived from an EMBL/GenBank/DDBJ whole genome shotgun (WGS) entry which is preliminary data.</text>
</comment>
<evidence type="ECO:0000256" key="6">
    <source>
        <dbReference type="RuleBase" id="RU003811"/>
    </source>
</evidence>
<evidence type="ECO:0000256" key="7">
    <source>
        <dbReference type="RuleBase" id="RU003812"/>
    </source>
</evidence>
<evidence type="ECO:0000256" key="5">
    <source>
        <dbReference type="ARBA" id="ARBA00023027"/>
    </source>
</evidence>
<evidence type="ECO:0000256" key="4">
    <source>
        <dbReference type="ARBA" id="ARBA00022840"/>
    </source>
</evidence>
<dbReference type="NCBIfam" id="TIGR00552">
    <property type="entry name" value="nadE"/>
    <property type="match status" value="1"/>
</dbReference>
<keyword evidence="10" id="KW-1185">Reference proteome</keyword>
<keyword evidence="5 6" id="KW-0520">NAD</keyword>
<dbReference type="AlphaFoldDB" id="A0A3P3TE93"/>
<evidence type="ECO:0000256" key="3">
    <source>
        <dbReference type="ARBA" id="ARBA00022741"/>
    </source>
</evidence>
<evidence type="ECO:0000313" key="10">
    <source>
        <dbReference type="Proteomes" id="UP000267017"/>
    </source>
</evidence>
<keyword evidence="2 6" id="KW-0436">Ligase</keyword>
<dbReference type="InterPro" id="IPR014729">
    <property type="entry name" value="Rossmann-like_a/b/a_fold"/>
</dbReference>
<dbReference type="GO" id="GO:0003952">
    <property type="term" value="F:NAD+ synthase (glutamine-hydrolyzing) activity"/>
    <property type="evidence" value="ECO:0007669"/>
    <property type="project" value="InterPro"/>
</dbReference>
<dbReference type="Gene3D" id="3.40.50.620">
    <property type="entry name" value="HUPs"/>
    <property type="match status" value="1"/>
</dbReference>
<comment type="similarity">
    <text evidence="6">Belongs to the NAD synthetase family.</text>
</comment>
<dbReference type="InterPro" id="IPR022310">
    <property type="entry name" value="NAD/GMP_synthase"/>
</dbReference>
<evidence type="ECO:0000259" key="8">
    <source>
        <dbReference type="Pfam" id="PF02540"/>
    </source>
</evidence>
<dbReference type="SUPFAM" id="SSF52402">
    <property type="entry name" value="Adenine nucleotide alpha hydrolases-like"/>
    <property type="match status" value="1"/>
</dbReference>
<dbReference type="GO" id="GO:0005737">
    <property type="term" value="C:cytoplasm"/>
    <property type="evidence" value="ECO:0007669"/>
    <property type="project" value="InterPro"/>
</dbReference>